<evidence type="ECO:0000313" key="1">
    <source>
        <dbReference type="EMBL" id="KAK1302494.1"/>
    </source>
</evidence>
<reference evidence="1" key="2">
    <citation type="submission" date="2023-06" db="EMBL/GenBank/DDBJ databases">
        <authorList>
            <person name="Ma L."/>
            <person name="Liu K.-W."/>
            <person name="Li Z."/>
            <person name="Hsiao Y.-Y."/>
            <person name="Qi Y."/>
            <person name="Fu T."/>
            <person name="Tang G."/>
            <person name="Zhang D."/>
            <person name="Sun W.-H."/>
            <person name="Liu D.-K."/>
            <person name="Li Y."/>
            <person name="Chen G.-Z."/>
            <person name="Liu X.-D."/>
            <person name="Liao X.-Y."/>
            <person name="Jiang Y.-T."/>
            <person name="Yu X."/>
            <person name="Hao Y."/>
            <person name="Huang J."/>
            <person name="Zhao X.-W."/>
            <person name="Ke S."/>
            <person name="Chen Y.-Y."/>
            <person name="Wu W.-L."/>
            <person name="Hsu J.-L."/>
            <person name="Lin Y.-F."/>
            <person name="Huang M.-D."/>
            <person name="Li C.-Y."/>
            <person name="Huang L."/>
            <person name="Wang Z.-W."/>
            <person name="Zhao X."/>
            <person name="Zhong W.-Y."/>
            <person name="Peng D.-H."/>
            <person name="Ahmad S."/>
            <person name="Lan S."/>
            <person name="Zhang J.-S."/>
            <person name="Tsai W.-C."/>
            <person name="Van De Peer Y."/>
            <person name="Liu Z.-J."/>
        </authorList>
    </citation>
    <scope>NUCLEOTIDE SEQUENCE</scope>
    <source>
        <strain evidence="1">CP</strain>
        <tissue evidence="1">Leaves</tissue>
    </source>
</reference>
<dbReference type="Proteomes" id="UP001180020">
    <property type="component" value="Unassembled WGS sequence"/>
</dbReference>
<dbReference type="EMBL" id="JAUJYO010000012">
    <property type="protein sequence ID" value="KAK1302494.1"/>
    <property type="molecule type" value="Genomic_DNA"/>
</dbReference>
<keyword evidence="2" id="KW-1185">Reference proteome</keyword>
<name>A0AAV9DN23_ACOCL</name>
<comment type="caution">
    <text evidence="1">The sequence shown here is derived from an EMBL/GenBank/DDBJ whole genome shotgun (WGS) entry which is preliminary data.</text>
</comment>
<reference evidence="1" key="1">
    <citation type="journal article" date="2023" name="Nat. Commun.">
        <title>Diploid and tetraploid genomes of Acorus and the evolution of monocots.</title>
        <authorList>
            <person name="Ma L."/>
            <person name="Liu K.W."/>
            <person name="Li Z."/>
            <person name="Hsiao Y.Y."/>
            <person name="Qi Y."/>
            <person name="Fu T."/>
            <person name="Tang G.D."/>
            <person name="Zhang D."/>
            <person name="Sun W.H."/>
            <person name="Liu D.K."/>
            <person name="Li Y."/>
            <person name="Chen G.Z."/>
            <person name="Liu X.D."/>
            <person name="Liao X.Y."/>
            <person name="Jiang Y.T."/>
            <person name="Yu X."/>
            <person name="Hao Y."/>
            <person name="Huang J."/>
            <person name="Zhao X.W."/>
            <person name="Ke S."/>
            <person name="Chen Y.Y."/>
            <person name="Wu W.L."/>
            <person name="Hsu J.L."/>
            <person name="Lin Y.F."/>
            <person name="Huang M.D."/>
            <person name="Li C.Y."/>
            <person name="Huang L."/>
            <person name="Wang Z.W."/>
            <person name="Zhao X."/>
            <person name="Zhong W.Y."/>
            <person name="Peng D.H."/>
            <person name="Ahmad S."/>
            <person name="Lan S."/>
            <person name="Zhang J.S."/>
            <person name="Tsai W.C."/>
            <person name="Van de Peer Y."/>
            <person name="Liu Z.J."/>
        </authorList>
    </citation>
    <scope>NUCLEOTIDE SEQUENCE</scope>
    <source>
        <strain evidence="1">CP</strain>
    </source>
</reference>
<proteinExistence type="predicted"/>
<sequence>MSYRRLQVLHRLIPRFTSETPLWTPCDDGESSSETERLRPLKGRCYACALNVKSELLEFKRLLDESISPISTD</sequence>
<evidence type="ECO:0000313" key="2">
    <source>
        <dbReference type="Proteomes" id="UP001180020"/>
    </source>
</evidence>
<accession>A0AAV9DN23</accession>
<protein>
    <submittedName>
        <fullName evidence="1">Uncharacterized protein</fullName>
    </submittedName>
</protein>
<gene>
    <name evidence="1" type="ORF">QJS10_CPB12g01562</name>
</gene>
<dbReference type="AlphaFoldDB" id="A0AAV9DN23"/>
<organism evidence="1 2">
    <name type="scientific">Acorus calamus</name>
    <name type="common">Sweet flag</name>
    <dbReference type="NCBI Taxonomy" id="4465"/>
    <lineage>
        <taxon>Eukaryota</taxon>
        <taxon>Viridiplantae</taxon>
        <taxon>Streptophyta</taxon>
        <taxon>Embryophyta</taxon>
        <taxon>Tracheophyta</taxon>
        <taxon>Spermatophyta</taxon>
        <taxon>Magnoliopsida</taxon>
        <taxon>Liliopsida</taxon>
        <taxon>Acoraceae</taxon>
        <taxon>Acorus</taxon>
    </lineage>
</organism>